<dbReference type="InterPro" id="IPR027417">
    <property type="entry name" value="P-loop_NTPase"/>
</dbReference>
<dbReference type="SUPFAM" id="SSF53756">
    <property type="entry name" value="UDP-Glycosyltransferase/glycogen phosphorylase"/>
    <property type="match status" value="1"/>
</dbReference>
<dbReference type="eggNOG" id="COG1672">
    <property type="taxonomic scope" value="Bacteria"/>
</dbReference>
<dbReference type="Pfam" id="PF13191">
    <property type="entry name" value="AAA_16"/>
    <property type="match status" value="1"/>
</dbReference>
<sequence length="1137" mass="123018">MDISALRNPYDYRNPVRDDAVFAGRGEELAVLGYELDQACVDRPSVCVVLHGPRAAGKTSLLNATERLAAARKFTTVRVELNDTDREPADFFRKLYEEIVAVVAAEAAEAAEAAGTAPVGTAAVRRVMAGAAGAEAVAPLEFPEAVALTGPGGRVPEAALRADLAHFVGLLGHPIVLLVDEAQVIAEDARVLSILRFLTSRVHGLVLVLAGTSGLIEQITEVHSPILRQFREIEVRRFVEWEDIQNCMLLPLRSVGLHSHTSGDVVAALTHLTDGNPYEIQLYCHEMFAQWQHGITDGMELSPKVIEGIRSRMESGRRDVLDRPLIRAVRSLERTDLIAFNVLSSALDHATADDAWFAYCMTGPPEITRADFDRTRKTLIADGVLANQEILGFAIETELFDEIYARLWTASTLGSASGTPFTSRNPVHALMVDRLHHLLKGFAGGPLRVFPTCCPGMAARHLDQVFDALRTLPDGGPDASPRIELLHHAVLQAGEPANLDLTTVTCTFGSHRVERWLYSADTDDIVLADRPDFRAAAEQIAALGGRLTAHRSRIPLETWPADDWFDKATGPTRALLGESRLDASYSAYDAGDLRAALTHLKSSFDLTPGWEQANNLTYISLVAGLAGDARGWAGHAVELASSPQERSLSHYNAAMAELLDENRTVAAAQLARAAEVLETRGLTTYFVALLLMPDAADPATLREETGANLVAAVRRALDLLDAVGTAPAVGAEKPPVGRAPVILSVATEWSSSRGGLSTLNRDLCRALVAAGARVFCVVLDATTQESEDAERVGVTLLPAPRMPGASEDMRLASRPGLPDGVVPDLVLGHSRITGPAAKKLADDFFPAARRLHFVHMAPDEIEWYKPDRGSDAGLRAEERTDIERALGRSAHRVVAVGPWLHDQFLAEFTDSPGRQPLRLDPGFDVFTSPPSRVPPGGRPVRVLLLGRVEDARLKGLDLAAAACGRAARWMEEDGLRGVRLLVRGAPEAAAEEQRAQIMAWAGNPRLDVVVRGYAASRDRIDNDLNSASLLVMPSRAEGFGLVGVEAIAHGLPVLVGSESGLAQLLRETLGREQADRHIVAMSGDDEKDTDRWARAIDRKLRDCNRSFQLAEELRTGLAERVRWAEAATVILGEAAAR</sequence>
<dbReference type="SUPFAM" id="SSF52540">
    <property type="entry name" value="P-loop containing nucleoside triphosphate hydrolases"/>
    <property type="match status" value="1"/>
</dbReference>
<organism evidence="2 3">
    <name type="scientific">Kitasatospora cheerisanensis KCTC 2395</name>
    <dbReference type="NCBI Taxonomy" id="1348663"/>
    <lineage>
        <taxon>Bacteria</taxon>
        <taxon>Bacillati</taxon>
        <taxon>Actinomycetota</taxon>
        <taxon>Actinomycetes</taxon>
        <taxon>Kitasatosporales</taxon>
        <taxon>Streptomycetaceae</taxon>
        <taxon>Kitasatospora</taxon>
    </lineage>
</organism>
<name>A0A066YLL2_9ACTN</name>
<evidence type="ECO:0000313" key="3">
    <source>
        <dbReference type="Proteomes" id="UP000027178"/>
    </source>
</evidence>
<reference evidence="2 3" key="1">
    <citation type="submission" date="2014-05" db="EMBL/GenBank/DDBJ databases">
        <title>Draft Genome Sequence of Kitasatospora cheerisanensis KCTC 2395.</title>
        <authorList>
            <person name="Nam D.H."/>
        </authorList>
    </citation>
    <scope>NUCLEOTIDE SEQUENCE [LARGE SCALE GENOMIC DNA]</scope>
    <source>
        <strain evidence="2 3">KCTC 2395</strain>
    </source>
</reference>
<keyword evidence="3" id="KW-1185">Reference proteome</keyword>
<feature type="domain" description="Orc1-like AAA ATPase" evidence="1">
    <location>
        <begin position="22"/>
        <end position="201"/>
    </location>
</feature>
<dbReference type="Proteomes" id="UP000027178">
    <property type="component" value="Unassembled WGS sequence"/>
</dbReference>
<dbReference type="PATRIC" id="fig|1348663.4.peg.7182"/>
<dbReference type="InterPro" id="IPR041664">
    <property type="entry name" value="AAA_16"/>
</dbReference>
<dbReference type="eggNOG" id="COG0438">
    <property type="taxonomic scope" value="Bacteria"/>
</dbReference>
<evidence type="ECO:0000259" key="1">
    <source>
        <dbReference type="Pfam" id="PF13191"/>
    </source>
</evidence>
<dbReference type="CDD" id="cd03801">
    <property type="entry name" value="GT4_PimA-like"/>
    <property type="match status" value="1"/>
</dbReference>
<dbReference type="Pfam" id="PF20706">
    <property type="entry name" value="GT4-conflict"/>
    <property type="match status" value="1"/>
</dbReference>
<dbReference type="PANTHER" id="PTHR34301">
    <property type="entry name" value="DNA-BINDING PROTEIN-RELATED"/>
    <property type="match status" value="1"/>
</dbReference>
<dbReference type="eggNOG" id="COG3903">
    <property type="taxonomic scope" value="Bacteria"/>
</dbReference>
<accession>A0A066YLL2</accession>
<dbReference type="AlphaFoldDB" id="A0A066YLL2"/>
<comment type="caution">
    <text evidence="2">The sequence shown here is derived from an EMBL/GenBank/DDBJ whole genome shotgun (WGS) entry which is preliminary data.</text>
</comment>
<protein>
    <recommendedName>
        <fullName evidence="1">Orc1-like AAA ATPase domain-containing protein</fullName>
    </recommendedName>
</protein>
<dbReference type="HOGENOM" id="CLU_278201_0_0_11"/>
<evidence type="ECO:0000313" key="2">
    <source>
        <dbReference type="EMBL" id="KDN80799.1"/>
    </source>
</evidence>
<gene>
    <name evidence="2" type="ORF">KCH_74340</name>
</gene>
<proteinExistence type="predicted"/>
<dbReference type="Gene3D" id="3.40.50.2000">
    <property type="entry name" value="Glycogen Phosphorylase B"/>
    <property type="match status" value="2"/>
</dbReference>
<dbReference type="PANTHER" id="PTHR34301:SF8">
    <property type="entry name" value="ATPASE DOMAIN-CONTAINING PROTEIN"/>
    <property type="match status" value="1"/>
</dbReference>
<dbReference type="Gene3D" id="3.40.50.300">
    <property type="entry name" value="P-loop containing nucleotide triphosphate hydrolases"/>
    <property type="match status" value="1"/>
</dbReference>
<dbReference type="EMBL" id="JNBY01000160">
    <property type="protein sequence ID" value="KDN80799.1"/>
    <property type="molecule type" value="Genomic_DNA"/>
</dbReference>